<feature type="transmembrane region" description="Helical" evidence="1">
    <location>
        <begin position="153"/>
        <end position="173"/>
    </location>
</feature>
<dbReference type="EMBL" id="WAEM01000002">
    <property type="protein sequence ID" value="KAB1156736.1"/>
    <property type="molecule type" value="Genomic_DNA"/>
</dbReference>
<comment type="caution">
    <text evidence="2">The sequence shown here is derived from an EMBL/GenBank/DDBJ whole genome shotgun (WGS) entry which is preliminary data.</text>
</comment>
<feature type="transmembrane region" description="Helical" evidence="1">
    <location>
        <begin position="104"/>
        <end position="123"/>
    </location>
</feature>
<reference evidence="2 3" key="1">
    <citation type="submission" date="2019-09" db="EMBL/GenBank/DDBJ databases">
        <title>Flavobacterium sp. nov., isolated from glacier ice.</title>
        <authorList>
            <person name="Liu Q."/>
        </authorList>
    </citation>
    <scope>NUCLEOTIDE SEQUENCE [LARGE SCALE GENOMIC DNA]</scope>
    <source>
        <strain evidence="2 3">NBRC 112527</strain>
    </source>
</reference>
<accession>A0A7J5AGK0</accession>
<feature type="transmembrane region" description="Helical" evidence="1">
    <location>
        <begin position="39"/>
        <end position="60"/>
    </location>
</feature>
<evidence type="ECO:0008006" key="4">
    <source>
        <dbReference type="Google" id="ProtNLM"/>
    </source>
</evidence>
<keyword evidence="1" id="KW-0812">Transmembrane</keyword>
<organism evidence="2 3">
    <name type="scientific">Flavobacterium luteum</name>
    <dbReference type="NCBI Taxonomy" id="2026654"/>
    <lineage>
        <taxon>Bacteria</taxon>
        <taxon>Pseudomonadati</taxon>
        <taxon>Bacteroidota</taxon>
        <taxon>Flavobacteriia</taxon>
        <taxon>Flavobacteriales</taxon>
        <taxon>Flavobacteriaceae</taxon>
        <taxon>Flavobacterium</taxon>
    </lineage>
</organism>
<dbReference type="Proteomes" id="UP000490922">
    <property type="component" value="Unassembled WGS sequence"/>
</dbReference>
<gene>
    <name evidence="2" type="ORF">F6464_05115</name>
</gene>
<evidence type="ECO:0000313" key="3">
    <source>
        <dbReference type="Proteomes" id="UP000490922"/>
    </source>
</evidence>
<dbReference type="OrthoDB" id="9786064at2"/>
<proteinExistence type="predicted"/>
<keyword evidence="1" id="KW-1133">Transmembrane helix</keyword>
<feature type="transmembrane region" description="Helical" evidence="1">
    <location>
        <begin position="180"/>
        <end position="200"/>
    </location>
</feature>
<keyword evidence="3" id="KW-1185">Reference proteome</keyword>
<name>A0A7J5AGK0_9FLAO</name>
<evidence type="ECO:0000256" key="1">
    <source>
        <dbReference type="SAM" id="Phobius"/>
    </source>
</evidence>
<keyword evidence="1" id="KW-0472">Membrane</keyword>
<sequence>MKKILPLFSYLFHPIFIPLFGTIFYLFFIPNYFEFNQKYLLLIQILIITIFIPISFYYLLRTLGKVDSMMVSELSQRKIPLIIQAVLIVTLIQKSITIDRVPELFFFFFGGLISTLLTLIFLFGKIKASIHMIGISSLTAFVVGLSLHNQVNFIYYIAFLILMNGVIASSRLAMKAHTNIELGIGFLVGLIPQVALGFFWL</sequence>
<feature type="transmembrane region" description="Helical" evidence="1">
    <location>
        <begin position="130"/>
        <end position="147"/>
    </location>
</feature>
<dbReference type="AlphaFoldDB" id="A0A7J5AGK0"/>
<feature type="transmembrane region" description="Helical" evidence="1">
    <location>
        <begin position="7"/>
        <end position="27"/>
    </location>
</feature>
<evidence type="ECO:0000313" key="2">
    <source>
        <dbReference type="EMBL" id="KAB1156736.1"/>
    </source>
</evidence>
<protein>
    <recommendedName>
        <fullName evidence="4">Phosphatase PAP2 family protein</fullName>
    </recommendedName>
</protein>